<accession>A0A3L6Q6T7</accession>
<proteinExistence type="predicted"/>
<keyword evidence="4" id="KW-1185">Reference proteome</keyword>
<comment type="caution">
    <text evidence="3">The sequence shown here is derived from an EMBL/GenBank/DDBJ whole genome shotgun (WGS) entry which is preliminary data.</text>
</comment>
<name>A0A3L6Q6T7_PANMI</name>
<feature type="domain" description="At1g61320/AtMIF1 LRR" evidence="2">
    <location>
        <begin position="35"/>
        <end position="158"/>
    </location>
</feature>
<gene>
    <name evidence="3" type="ORF">C2845_PM15G19250</name>
</gene>
<evidence type="ECO:0000259" key="2">
    <source>
        <dbReference type="Pfam" id="PF23622"/>
    </source>
</evidence>
<sequence>GSIDSGARKKKSLCQEDEHSRCCKRPRNPGPNLPEVQQDNMKHDSVFEYASYMRQMPEHKHERLKNVLIIGFCSATSMVELTCHILENASSLESLTLDTVCDEEDGDNVGRCSVRKTGTCGPLTRHMILEAHKALEAVRRFIICKVPSTVKLDVRELCGRCHYIEL</sequence>
<feature type="region of interest" description="Disordered" evidence="1">
    <location>
        <begin position="1"/>
        <end position="40"/>
    </location>
</feature>
<evidence type="ECO:0000313" key="4">
    <source>
        <dbReference type="Proteomes" id="UP000275267"/>
    </source>
</evidence>
<protein>
    <recommendedName>
        <fullName evidence="2">At1g61320/AtMIF1 LRR domain-containing protein</fullName>
    </recommendedName>
</protein>
<feature type="non-terminal residue" evidence="3">
    <location>
        <position position="1"/>
    </location>
</feature>
<dbReference type="InterPro" id="IPR055357">
    <property type="entry name" value="LRR_At1g61320_AtMIF1"/>
</dbReference>
<dbReference type="PANTHER" id="PTHR34145">
    <property type="entry name" value="OS02G0105600 PROTEIN"/>
    <property type="match status" value="1"/>
</dbReference>
<dbReference type="InterPro" id="IPR053772">
    <property type="entry name" value="At1g61320/At1g61330-like"/>
</dbReference>
<dbReference type="Proteomes" id="UP000275267">
    <property type="component" value="Unassembled WGS sequence"/>
</dbReference>
<dbReference type="AlphaFoldDB" id="A0A3L6Q6T7"/>
<organism evidence="3 4">
    <name type="scientific">Panicum miliaceum</name>
    <name type="common">Proso millet</name>
    <name type="synonym">Broomcorn millet</name>
    <dbReference type="NCBI Taxonomy" id="4540"/>
    <lineage>
        <taxon>Eukaryota</taxon>
        <taxon>Viridiplantae</taxon>
        <taxon>Streptophyta</taxon>
        <taxon>Embryophyta</taxon>
        <taxon>Tracheophyta</taxon>
        <taxon>Spermatophyta</taxon>
        <taxon>Magnoliopsida</taxon>
        <taxon>Liliopsida</taxon>
        <taxon>Poales</taxon>
        <taxon>Poaceae</taxon>
        <taxon>PACMAD clade</taxon>
        <taxon>Panicoideae</taxon>
        <taxon>Panicodae</taxon>
        <taxon>Paniceae</taxon>
        <taxon>Panicinae</taxon>
        <taxon>Panicum</taxon>
        <taxon>Panicum sect. Panicum</taxon>
    </lineage>
</organism>
<dbReference type="EMBL" id="PQIB02000013">
    <property type="protein sequence ID" value="RLM74365.1"/>
    <property type="molecule type" value="Genomic_DNA"/>
</dbReference>
<dbReference type="Pfam" id="PF23622">
    <property type="entry name" value="LRR_At1g61320_AtMIF1"/>
    <property type="match status" value="1"/>
</dbReference>
<evidence type="ECO:0000313" key="3">
    <source>
        <dbReference type="EMBL" id="RLM74365.1"/>
    </source>
</evidence>
<dbReference type="PANTHER" id="PTHR34145:SF8">
    <property type="entry name" value="OS05G0538250 PROTEIN"/>
    <property type="match status" value="1"/>
</dbReference>
<dbReference type="STRING" id="4540.A0A3L6Q6T7"/>
<reference evidence="4" key="1">
    <citation type="journal article" date="2019" name="Nat. Commun.">
        <title>The genome of broomcorn millet.</title>
        <authorList>
            <person name="Zou C."/>
            <person name="Miki D."/>
            <person name="Li D."/>
            <person name="Tang Q."/>
            <person name="Xiao L."/>
            <person name="Rajput S."/>
            <person name="Deng P."/>
            <person name="Jia W."/>
            <person name="Huang R."/>
            <person name="Zhang M."/>
            <person name="Sun Y."/>
            <person name="Hu J."/>
            <person name="Fu X."/>
            <person name="Schnable P.S."/>
            <person name="Li F."/>
            <person name="Zhang H."/>
            <person name="Feng B."/>
            <person name="Zhu X."/>
            <person name="Liu R."/>
            <person name="Schnable J.C."/>
            <person name="Zhu J.-K."/>
            <person name="Zhang H."/>
        </authorList>
    </citation>
    <scope>NUCLEOTIDE SEQUENCE [LARGE SCALE GENOMIC DNA]</scope>
</reference>
<evidence type="ECO:0000256" key="1">
    <source>
        <dbReference type="SAM" id="MobiDB-lite"/>
    </source>
</evidence>
<dbReference type="OrthoDB" id="647634at2759"/>